<proteinExistence type="predicted"/>
<protein>
    <recommendedName>
        <fullName evidence="5">Infection structure specific protein</fullName>
    </recommendedName>
</protein>
<evidence type="ECO:0000313" key="3">
    <source>
        <dbReference type="EMBL" id="KAK5991531.1"/>
    </source>
</evidence>
<feature type="region of interest" description="Disordered" evidence="1">
    <location>
        <begin position="130"/>
        <end position="166"/>
    </location>
</feature>
<evidence type="ECO:0008006" key="5">
    <source>
        <dbReference type="Google" id="ProtNLM"/>
    </source>
</evidence>
<name>A0ABR0SI80_9HYPO</name>
<feature type="signal peptide" evidence="2">
    <location>
        <begin position="1"/>
        <end position="16"/>
    </location>
</feature>
<organism evidence="3 4">
    <name type="scientific">Cladobotryum mycophilum</name>
    <dbReference type="NCBI Taxonomy" id="491253"/>
    <lineage>
        <taxon>Eukaryota</taxon>
        <taxon>Fungi</taxon>
        <taxon>Dikarya</taxon>
        <taxon>Ascomycota</taxon>
        <taxon>Pezizomycotina</taxon>
        <taxon>Sordariomycetes</taxon>
        <taxon>Hypocreomycetidae</taxon>
        <taxon>Hypocreales</taxon>
        <taxon>Hypocreaceae</taxon>
        <taxon>Cladobotryum</taxon>
    </lineage>
</organism>
<evidence type="ECO:0000256" key="2">
    <source>
        <dbReference type="SAM" id="SignalP"/>
    </source>
</evidence>
<evidence type="ECO:0000313" key="4">
    <source>
        <dbReference type="Proteomes" id="UP001338125"/>
    </source>
</evidence>
<dbReference type="EMBL" id="JAVFKD010000014">
    <property type="protein sequence ID" value="KAK5991531.1"/>
    <property type="molecule type" value="Genomic_DNA"/>
</dbReference>
<keyword evidence="4" id="KW-1185">Reference proteome</keyword>
<keyword evidence="2" id="KW-0732">Signal</keyword>
<gene>
    <name evidence="3" type="ORF">PT974_09815</name>
</gene>
<accession>A0ABR0SI80</accession>
<dbReference type="Proteomes" id="UP001338125">
    <property type="component" value="Unassembled WGS sequence"/>
</dbReference>
<feature type="compositionally biased region" description="Gly residues" evidence="1">
    <location>
        <begin position="131"/>
        <end position="159"/>
    </location>
</feature>
<sequence>MRSTLILASLAASTTAQFNLEAVAHARRDLHAMQARATGSDILACASAALDITQSMPTPPPDLLSDIIEHPQTDPCHISLPASLSGEYSSYTKEVKSWINDNKGKLSSLAKSCSIASSYTAVAPVCTSDAGSGGSGGGSSGSGNGGGSDSGGSGSGNGGSASKAAAPRETGMAAMALAAAGIAVLAL</sequence>
<comment type="caution">
    <text evidence="3">The sequence shown here is derived from an EMBL/GenBank/DDBJ whole genome shotgun (WGS) entry which is preliminary data.</text>
</comment>
<evidence type="ECO:0000256" key="1">
    <source>
        <dbReference type="SAM" id="MobiDB-lite"/>
    </source>
</evidence>
<reference evidence="3 4" key="1">
    <citation type="submission" date="2024-01" db="EMBL/GenBank/DDBJ databases">
        <title>Complete genome of Cladobotryum mycophilum ATHUM6906.</title>
        <authorList>
            <person name="Christinaki A.C."/>
            <person name="Myridakis A.I."/>
            <person name="Kouvelis V.N."/>
        </authorList>
    </citation>
    <scope>NUCLEOTIDE SEQUENCE [LARGE SCALE GENOMIC DNA]</scope>
    <source>
        <strain evidence="3 4">ATHUM6906</strain>
    </source>
</reference>
<feature type="chain" id="PRO_5045870454" description="Infection structure specific protein" evidence="2">
    <location>
        <begin position="17"/>
        <end position="187"/>
    </location>
</feature>